<dbReference type="InterPro" id="IPR017871">
    <property type="entry name" value="ABC_transporter-like_CS"/>
</dbReference>
<name>A0ABN2VPT6_9ACTN</name>
<feature type="transmembrane region" description="Helical" evidence="7">
    <location>
        <begin position="241"/>
        <end position="264"/>
    </location>
</feature>
<evidence type="ECO:0000256" key="4">
    <source>
        <dbReference type="ARBA" id="ARBA00022840"/>
    </source>
</evidence>
<feature type="domain" description="ABC transporter" evidence="8">
    <location>
        <begin position="334"/>
        <end position="573"/>
    </location>
</feature>
<evidence type="ECO:0000259" key="9">
    <source>
        <dbReference type="PROSITE" id="PS50929"/>
    </source>
</evidence>
<dbReference type="InterPro" id="IPR036640">
    <property type="entry name" value="ABC1_TM_sf"/>
</dbReference>
<evidence type="ECO:0000256" key="1">
    <source>
        <dbReference type="ARBA" id="ARBA00004651"/>
    </source>
</evidence>
<dbReference type="Gene3D" id="3.40.50.300">
    <property type="entry name" value="P-loop containing nucleotide triphosphate hydrolases"/>
    <property type="match status" value="1"/>
</dbReference>
<dbReference type="Gene3D" id="1.20.1560.10">
    <property type="entry name" value="ABC transporter type 1, transmembrane domain"/>
    <property type="match status" value="1"/>
</dbReference>
<feature type="transmembrane region" description="Helical" evidence="7">
    <location>
        <begin position="20"/>
        <end position="41"/>
    </location>
</feature>
<dbReference type="Proteomes" id="UP001500016">
    <property type="component" value="Unassembled WGS sequence"/>
</dbReference>
<evidence type="ECO:0000256" key="3">
    <source>
        <dbReference type="ARBA" id="ARBA00022741"/>
    </source>
</evidence>
<accession>A0ABN2VPT6</accession>
<evidence type="ECO:0000256" key="5">
    <source>
        <dbReference type="ARBA" id="ARBA00022989"/>
    </source>
</evidence>
<keyword evidence="6 7" id="KW-0472">Membrane</keyword>
<dbReference type="PROSITE" id="PS50929">
    <property type="entry name" value="ABC_TM1F"/>
    <property type="match status" value="1"/>
</dbReference>
<dbReference type="InterPro" id="IPR027417">
    <property type="entry name" value="P-loop_NTPase"/>
</dbReference>
<evidence type="ECO:0000313" key="10">
    <source>
        <dbReference type="EMBL" id="GAA2068988.1"/>
    </source>
</evidence>
<keyword evidence="2 7" id="KW-0812">Transmembrane</keyword>
<dbReference type="Pfam" id="PF00005">
    <property type="entry name" value="ABC_tran"/>
    <property type="match status" value="1"/>
</dbReference>
<proteinExistence type="predicted"/>
<keyword evidence="4 10" id="KW-0067">ATP-binding</keyword>
<evidence type="ECO:0000256" key="7">
    <source>
        <dbReference type="SAM" id="Phobius"/>
    </source>
</evidence>
<feature type="transmembrane region" description="Helical" evidence="7">
    <location>
        <begin position="122"/>
        <end position="140"/>
    </location>
</feature>
<evidence type="ECO:0000259" key="8">
    <source>
        <dbReference type="PROSITE" id="PS50893"/>
    </source>
</evidence>
<reference evidence="10 11" key="1">
    <citation type="journal article" date="2019" name="Int. J. Syst. Evol. Microbiol.">
        <title>The Global Catalogue of Microorganisms (GCM) 10K type strain sequencing project: providing services to taxonomists for standard genome sequencing and annotation.</title>
        <authorList>
            <consortium name="The Broad Institute Genomics Platform"/>
            <consortium name="The Broad Institute Genome Sequencing Center for Infectious Disease"/>
            <person name="Wu L."/>
            <person name="Ma J."/>
        </authorList>
    </citation>
    <scope>NUCLEOTIDE SEQUENCE [LARGE SCALE GENOMIC DNA]</scope>
    <source>
        <strain evidence="10 11">JCM 15478</strain>
    </source>
</reference>
<evidence type="ECO:0000313" key="11">
    <source>
        <dbReference type="Proteomes" id="UP001500016"/>
    </source>
</evidence>
<dbReference type="EMBL" id="BAAAPE010000005">
    <property type="protein sequence ID" value="GAA2068988.1"/>
    <property type="molecule type" value="Genomic_DNA"/>
</dbReference>
<sequence>MIAHLAKILGPGHRGALRSYLAWLIGYAVLEGVAMAFLVPVLRAVFDGDTEGALRWLAVLAAAVAVTCVARYQQAMRGFRLALVTLTTLHDRLGDHVVRLPLGWFTSEKVGRLSRSATSGTFMVTNVFAHLLTPVVSGVVTPATVVAAMLVFDWRLGLVLVLLAPLLYATHRWSTTWVGRAEEGRDAADALAGSRVVEFARNQQTLRAFGRGVEGYGPLEDAVERRSAAGGRMLSETMPRLLANGLAVQLAFAALVATGVTLVLDGAIEPVSLVALLALAARFVGPLSEAAGQSGMLRMAGNDLRRLAALFDERPLPEKAEGAEPVALPRPGEIEFEHVTFGYGDGDGDGAAPVLRDVSLRVPAHTMTAVVGASGSGKTTLTRLVMRFFDVGEGAVRVGGTDVRELPTAELMAQLSLVMQDVYLFDDTLEGNIRVGRPTATDEEVREAARLAGVDEIVERLPDGWATGVGEGGASLSGGERQRVSVARAVLKQAPIVLLDEATAALDPENERYVQAALRTLMRTSTLVVIAHKLPTVVAADQILVLDGGRIAERGTHEELLAADGRYTRFWNERRRSRGWRLVPDDGTEAAR</sequence>
<gene>
    <name evidence="10" type="ORF">GCM10009801_17940</name>
</gene>
<dbReference type="PROSITE" id="PS00211">
    <property type="entry name" value="ABC_TRANSPORTER_1"/>
    <property type="match status" value="1"/>
</dbReference>
<keyword evidence="3" id="KW-0547">Nucleotide-binding</keyword>
<evidence type="ECO:0000256" key="6">
    <source>
        <dbReference type="ARBA" id="ARBA00023136"/>
    </source>
</evidence>
<organism evidence="10 11">
    <name type="scientific">Streptomyces albiaxialis</name>
    <dbReference type="NCBI Taxonomy" id="329523"/>
    <lineage>
        <taxon>Bacteria</taxon>
        <taxon>Bacillati</taxon>
        <taxon>Actinomycetota</taxon>
        <taxon>Actinomycetes</taxon>
        <taxon>Kitasatosporales</taxon>
        <taxon>Streptomycetaceae</taxon>
        <taxon>Streptomyces</taxon>
    </lineage>
</organism>
<dbReference type="RefSeq" id="WP_344525875.1">
    <property type="nucleotide sequence ID" value="NZ_BAAAPE010000005.1"/>
</dbReference>
<dbReference type="SUPFAM" id="SSF52540">
    <property type="entry name" value="P-loop containing nucleoside triphosphate hydrolases"/>
    <property type="match status" value="1"/>
</dbReference>
<dbReference type="PANTHER" id="PTHR24221">
    <property type="entry name" value="ATP-BINDING CASSETTE SUB-FAMILY B"/>
    <property type="match status" value="1"/>
</dbReference>
<dbReference type="InterPro" id="IPR039421">
    <property type="entry name" value="Type_1_exporter"/>
</dbReference>
<dbReference type="SMART" id="SM00382">
    <property type="entry name" value="AAA"/>
    <property type="match status" value="1"/>
</dbReference>
<dbReference type="Pfam" id="PF00664">
    <property type="entry name" value="ABC_membrane"/>
    <property type="match status" value="1"/>
</dbReference>
<keyword evidence="5 7" id="KW-1133">Transmembrane helix</keyword>
<dbReference type="PANTHER" id="PTHR24221:SF654">
    <property type="entry name" value="ATP-BINDING CASSETTE SUB-FAMILY B MEMBER 6"/>
    <property type="match status" value="1"/>
</dbReference>
<dbReference type="PROSITE" id="PS50893">
    <property type="entry name" value="ABC_TRANSPORTER_2"/>
    <property type="match status" value="1"/>
</dbReference>
<dbReference type="GO" id="GO:0005524">
    <property type="term" value="F:ATP binding"/>
    <property type="evidence" value="ECO:0007669"/>
    <property type="project" value="UniProtKB-KW"/>
</dbReference>
<dbReference type="InterPro" id="IPR011527">
    <property type="entry name" value="ABC1_TM_dom"/>
</dbReference>
<feature type="transmembrane region" description="Helical" evidence="7">
    <location>
        <begin position="53"/>
        <end position="72"/>
    </location>
</feature>
<feature type="domain" description="ABC transmembrane type-1" evidence="9">
    <location>
        <begin position="21"/>
        <end position="299"/>
    </location>
</feature>
<comment type="caution">
    <text evidence="10">The sequence shown here is derived from an EMBL/GenBank/DDBJ whole genome shotgun (WGS) entry which is preliminary data.</text>
</comment>
<dbReference type="InterPro" id="IPR003593">
    <property type="entry name" value="AAA+_ATPase"/>
</dbReference>
<keyword evidence="11" id="KW-1185">Reference proteome</keyword>
<dbReference type="InterPro" id="IPR003439">
    <property type="entry name" value="ABC_transporter-like_ATP-bd"/>
</dbReference>
<feature type="transmembrane region" description="Helical" evidence="7">
    <location>
        <begin position="146"/>
        <end position="168"/>
    </location>
</feature>
<protein>
    <submittedName>
        <fullName evidence="10">ABC transporter ATP-binding protein</fullName>
    </submittedName>
</protein>
<dbReference type="SUPFAM" id="SSF90123">
    <property type="entry name" value="ABC transporter transmembrane region"/>
    <property type="match status" value="1"/>
</dbReference>
<comment type="subcellular location">
    <subcellularLocation>
        <location evidence="1">Cell membrane</location>
        <topology evidence="1">Multi-pass membrane protein</topology>
    </subcellularLocation>
</comment>
<evidence type="ECO:0000256" key="2">
    <source>
        <dbReference type="ARBA" id="ARBA00022692"/>
    </source>
</evidence>